<dbReference type="Proteomes" id="UP001314169">
    <property type="component" value="Unassembled WGS sequence"/>
</dbReference>
<gene>
    <name evidence="1" type="ORF">MPIPNATIZW_LOCUS19034</name>
</gene>
<comment type="caution">
    <text evidence="1">The sequence shown here is derived from an EMBL/GenBank/DDBJ whole genome shotgun (WGS) entry which is preliminary data.</text>
</comment>
<dbReference type="PANTHER" id="PTHR14449:SF2">
    <property type="entry name" value="FANCONI ANEMIA GROUP F PROTEIN"/>
    <property type="match status" value="1"/>
</dbReference>
<dbReference type="PANTHER" id="PTHR14449">
    <property type="entry name" value="FANCONI ANEMIA GROUP F PROTEIN FANCF"/>
    <property type="match status" value="1"/>
</dbReference>
<evidence type="ECO:0008006" key="3">
    <source>
        <dbReference type="Google" id="ProtNLM"/>
    </source>
</evidence>
<dbReference type="Pfam" id="PF11107">
    <property type="entry name" value="FANCF"/>
    <property type="match status" value="1"/>
</dbReference>
<evidence type="ECO:0000313" key="1">
    <source>
        <dbReference type="EMBL" id="CAK6431690.1"/>
    </source>
</evidence>
<dbReference type="InterPro" id="IPR038505">
    <property type="entry name" value="FANCF_C_sf"/>
</dbReference>
<name>A0ABN9Z0D7_PIPNA</name>
<protein>
    <recommendedName>
        <fullName evidence="3">FA complementation group F</fullName>
    </recommendedName>
</protein>
<dbReference type="EMBL" id="CAVNZX010000015">
    <property type="protein sequence ID" value="CAK6431690.1"/>
    <property type="molecule type" value="Genomic_DNA"/>
</dbReference>
<dbReference type="InterPro" id="IPR035428">
    <property type="entry name" value="FANCF"/>
</dbReference>
<accession>A0ABN9Z0D7</accession>
<dbReference type="Gene3D" id="1.25.40.490">
    <property type="match status" value="1"/>
</dbReference>
<organism evidence="1 2">
    <name type="scientific">Pipistrellus nathusii</name>
    <name type="common">Nathusius' pipistrelle</name>
    <dbReference type="NCBI Taxonomy" id="59473"/>
    <lineage>
        <taxon>Eukaryota</taxon>
        <taxon>Metazoa</taxon>
        <taxon>Chordata</taxon>
        <taxon>Craniata</taxon>
        <taxon>Vertebrata</taxon>
        <taxon>Euteleostomi</taxon>
        <taxon>Mammalia</taxon>
        <taxon>Eutheria</taxon>
        <taxon>Laurasiatheria</taxon>
        <taxon>Chiroptera</taxon>
        <taxon>Yangochiroptera</taxon>
        <taxon>Vespertilionidae</taxon>
        <taxon>Pipistrellus</taxon>
    </lineage>
</organism>
<sequence length="370" mass="40743">MKKETRASSAAMESLSQQLERFSEVLAASRTPHVRSWSPATVRRALQWARYMRHVYRRFGHHAGIRLALDRRLRDQWRREDGAAPATYSGLTSFRALGRCDLLLAQRLLGNRALGDAAFRCLLGQLCPGPGARDAEEETLKDRLALLARRRAAVHLLRAGGLGESPAAHEDPLTQTQAELLLQRLREVGQAAAEGPRSLLCGLWERLPQNSFLGVIAAALLLPSSPPEPPQKELELDSPKTPGEGRHELVQWLLGKSDTMAAFCHSLPAGLLASVVGLHPELFPAYLALLTDWGRQLSYDLQKGIWVGAEARDEPWEELLSRFQSLCQAPSPLKDEVLRALETCKAQDGGFEVPGLSIWTDLLLALGSGV</sequence>
<evidence type="ECO:0000313" key="2">
    <source>
        <dbReference type="Proteomes" id="UP001314169"/>
    </source>
</evidence>
<proteinExistence type="predicted"/>
<keyword evidence="2" id="KW-1185">Reference proteome</keyword>
<reference evidence="1" key="1">
    <citation type="submission" date="2023-12" db="EMBL/GenBank/DDBJ databases">
        <authorList>
            <person name="Brown T."/>
        </authorList>
    </citation>
    <scope>NUCLEOTIDE SEQUENCE [LARGE SCALE GENOMIC DNA]</scope>
</reference>